<proteinExistence type="predicted"/>
<evidence type="ECO:0000313" key="3">
    <source>
        <dbReference type="Proteomes" id="UP000053617"/>
    </source>
</evidence>
<dbReference type="VEuPathDB" id="FungiDB:Z518_03342"/>
<dbReference type="Proteomes" id="UP000053617">
    <property type="component" value="Unassembled WGS sequence"/>
</dbReference>
<dbReference type="AlphaFoldDB" id="A0A0D2JH41"/>
<accession>A0A0D2JH41</accession>
<protein>
    <submittedName>
        <fullName evidence="2">Uncharacterized protein</fullName>
    </submittedName>
</protein>
<evidence type="ECO:0000313" key="2">
    <source>
        <dbReference type="EMBL" id="KIX08685.1"/>
    </source>
</evidence>
<keyword evidence="3" id="KW-1185">Reference proteome</keyword>
<feature type="signal peptide" evidence="1">
    <location>
        <begin position="1"/>
        <end position="16"/>
    </location>
</feature>
<dbReference type="HOGENOM" id="CLU_752345_0_0_1"/>
<dbReference type="RefSeq" id="XP_013275821.1">
    <property type="nucleotide sequence ID" value="XM_013420367.1"/>
</dbReference>
<sequence>MNFLALLSSLIFYTEAFKLSFYKNTNCAGEFVGTWVGGEGQGCRQEYSGLAEGVVVQSTGPVDDFTTVQFYSSDDCTPGTEMTRANVGCLTVDQGVVGAYNSFQVVSTNSLAARSSKRRTLGQRRHTFPFPSAAAKTPSTPIVYHGMGISFEGIEYKLHQIHANGYIGILPNEWDDAIHVMNNAELVPDNLVRNLTIREVDERDLLEALCSTFATCIERASETGVAVKDVLNPYVEKTGTTAKAVGKAIFDFLKSPFFTQVAVETAGGLVPAALGGVIQAVVGAQVQGNTNNAQACSQQQDQIDALISIVQSQVSALEAASAKITAQQNDAGDEVFTVTVTVVACGTTLESSCGVPAGFCTS</sequence>
<gene>
    <name evidence="2" type="ORF">Z518_03342</name>
</gene>
<dbReference type="EMBL" id="KN847476">
    <property type="protein sequence ID" value="KIX08685.1"/>
    <property type="molecule type" value="Genomic_DNA"/>
</dbReference>
<dbReference type="OrthoDB" id="4766028at2759"/>
<keyword evidence="1" id="KW-0732">Signal</keyword>
<reference evidence="2 3" key="1">
    <citation type="submission" date="2015-01" db="EMBL/GenBank/DDBJ databases">
        <title>The Genome Sequence of Rhinocladiella mackenzie CBS 650.93.</title>
        <authorList>
            <consortium name="The Broad Institute Genomics Platform"/>
            <person name="Cuomo C."/>
            <person name="de Hoog S."/>
            <person name="Gorbushina A."/>
            <person name="Stielow B."/>
            <person name="Teixiera M."/>
            <person name="Abouelleil A."/>
            <person name="Chapman S.B."/>
            <person name="Priest M."/>
            <person name="Young S.K."/>
            <person name="Wortman J."/>
            <person name="Nusbaum C."/>
            <person name="Birren B."/>
        </authorList>
    </citation>
    <scope>NUCLEOTIDE SEQUENCE [LARGE SCALE GENOMIC DNA]</scope>
    <source>
        <strain evidence="2 3">CBS 650.93</strain>
    </source>
</reference>
<evidence type="ECO:0000256" key="1">
    <source>
        <dbReference type="SAM" id="SignalP"/>
    </source>
</evidence>
<feature type="chain" id="PRO_5002261641" evidence="1">
    <location>
        <begin position="17"/>
        <end position="362"/>
    </location>
</feature>
<organism evidence="2 3">
    <name type="scientific">Rhinocladiella mackenziei CBS 650.93</name>
    <dbReference type="NCBI Taxonomy" id="1442369"/>
    <lineage>
        <taxon>Eukaryota</taxon>
        <taxon>Fungi</taxon>
        <taxon>Dikarya</taxon>
        <taxon>Ascomycota</taxon>
        <taxon>Pezizomycotina</taxon>
        <taxon>Eurotiomycetes</taxon>
        <taxon>Chaetothyriomycetidae</taxon>
        <taxon>Chaetothyriales</taxon>
        <taxon>Herpotrichiellaceae</taxon>
        <taxon>Rhinocladiella</taxon>
    </lineage>
</organism>
<dbReference type="GeneID" id="25291413"/>
<name>A0A0D2JH41_9EURO</name>